<dbReference type="AlphaFoldDB" id="A0A4Z0L4Z0"/>
<keyword evidence="4" id="KW-0808">Transferase</keyword>
<dbReference type="EC" id="2.7.13.3" evidence="2"/>
<feature type="transmembrane region" description="Helical" evidence="10">
    <location>
        <begin position="310"/>
        <end position="329"/>
    </location>
</feature>
<dbReference type="GO" id="GO:0000155">
    <property type="term" value="F:phosphorelay sensor kinase activity"/>
    <property type="evidence" value="ECO:0007669"/>
    <property type="project" value="InterPro"/>
</dbReference>
<dbReference type="PANTHER" id="PTHR42878:SF7">
    <property type="entry name" value="SENSOR HISTIDINE KINASE GLRK"/>
    <property type="match status" value="1"/>
</dbReference>
<dbReference type="InterPro" id="IPR003661">
    <property type="entry name" value="HisK_dim/P_dom"/>
</dbReference>
<dbReference type="SUPFAM" id="SSF47384">
    <property type="entry name" value="Homodimeric domain of signal transducing histidine kinase"/>
    <property type="match status" value="1"/>
</dbReference>
<feature type="repeat" description="TPR" evidence="9">
    <location>
        <begin position="156"/>
        <end position="189"/>
    </location>
</feature>
<evidence type="ECO:0000256" key="10">
    <source>
        <dbReference type="SAM" id="Phobius"/>
    </source>
</evidence>
<evidence type="ECO:0000259" key="11">
    <source>
        <dbReference type="PROSITE" id="PS50109"/>
    </source>
</evidence>
<evidence type="ECO:0000256" key="5">
    <source>
        <dbReference type="ARBA" id="ARBA00022741"/>
    </source>
</evidence>
<dbReference type="Gene3D" id="3.30.565.10">
    <property type="entry name" value="Histidine kinase-like ATPase, C-terminal domain"/>
    <property type="match status" value="1"/>
</dbReference>
<evidence type="ECO:0000256" key="8">
    <source>
        <dbReference type="ARBA" id="ARBA00023012"/>
    </source>
</evidence>
<evidence type="ECO:0000256" key="7">
    <source>
        <dbReference type="ARBA" id="ARBA00022840"/>
    </source>
</evidence>
<dbReference type="CDD" id="cd00075">
    <property type="entry name" value="HATPase"/>
    <property type="match status" value="1"/>
</dbReference>
<evidence type="ECO:0000256" key="2">
    <source>
        <dbReference type="ARBA" id="ARBA00012438"/>
    </source>
</evidence>
<keyword evidence="5" id="KW-0547">Nucleotide-binding</keyword>
<evidence type="ECO:0000256" key="9">
    <source>
        <dbReference type="PROSITE-ProRule" id="PRU00339"/>
    </source>
</evidence>
<keyword evidence="10" id="KW-1133">Transmembrane helix</keyword>
<gene>
    <name evidence="12" type="ORF">E4635_12730</name>
</gene>
<evidence type="ECO:0000256" key="4">
    <source>
        <dbReference type="ARBA" id="ARBA00022679"/>
    </source>
</evidence>
<dbReference type="InterPro" id="IPR011990">
    <property type="entry name" value="TPR-like_helical_dom_sf"/>
</dbReference>
<dbReference type="SMART" id="SM00387">
    <property type="entry name" value="HATPase_c"/>
    <property type="match status" value="1"/>
</dbReference>
<dbReference type="SMART" id="SM00028">
    <property type="entry name" value="TPR"/>
    <property type="match status" value="3"/>
</dbReference>
<dbReference type="Proteomes" id="UP000297407">
    <property type="component" value="Unassembled WGS sequence"/>
</dbReference>
<dbReference type="PROSITE" id="PS50005">
    <property type="entry name" value="TPR"/>
    <property type="match status" value="3"/>
</dbReference>
<evidence type="ECO:0000256" key="3">
    <source>
        <dbReference type="ARBA" id="ARBA00022553"/>
    </source>
</evidence>
<dbReference type="GO" id="GO:0005524">
    <property type="term" value="F:ATP binding"/>
    <property type="evidence" value="ECO:0007669"/>
    <property type="project" value="UniProtKB-KW"/>
</dbReference>
<dbReference type="InterPro" id="IPR019734">
    <property type="entry name" value="TPR_rpt"/>
</dbReference>
<keyword evidence="13" id="KW-1185">Reference proteome</keyword>
<keyword evidence="9" id="KW-0802">TPR repeat</keyword>
<dbReference type="InterPro" id="IPR036890">
    <property type="entry name" value="HATPase_C_sf"/>
</dbReference>
<dbReference type="SUPFAM" id="SSF55874">
    <property type="entry name" value="ATPase domain of HSP90 chaperone/DNA topoisomerase II/histidine kinase"/>
    <property type="match status" value="1"/>
</dbReference>
<dbReference type="Gene3D" id="1.10.287.130">
    <property type="match status" value="1"/>
</dbReference>
<dbReference type="EMBL" id="SRLH01000007">
    <property type="protein sequence ID" value="TGD57028.1"/>
    <property type="molecule type" value="Genomic_DNA"/>
</dbReference>
<dbReference type="InterPro" id="IPR004358">
    <property type="entry name" value="Sig_transdc_His_kin-like_C"/>
</dbReference>
<keyword evidence="10" id="KW-0472">Membrane</keyword>
<dbReference type="InterPro" id="IPR003594">
    <property type="entry name" value="HATPase_dom"/>
</dbReference>
<evidence type="ECO:0000313" key="12">
    <source>
        <dbReference type="EMBL" id="TGD57028.1"/>
    </source>
</evidence>
<sequence>MKFKITFLIILLHLFFPFSLFPQGKPNSTMLLEAIRKKGIQYKAEVNFYKAQSFFLEKNWDSTLVYSMKQLSLKDNKEEIRDFCHYFRAFGFKNKKLHVEARKEFNRISDRFPFHYKVRLYLGEIALELNEYQNAIRYFEEIEKLPENRIYDFNKGALYHNLGISYLLLNKFDKAESYFSKGTQLFQKEKDTASIIGSYINIANLYYEQYKDDLAIPYFEKAYQLSQKTKNFELKQNAAMNMAVVEENRKKLPLALQYRKEYETWKDSLNDQNKVWAIAELEKKFTVKQKQKEIDILAAENKLKIAERNGFFFSSVLLFILFGTGIYFYRQKIKSNAIILSQKNELDELNATKDQLFSIVSHDLRSSVSALKTSNAKLLENLENKNFTELDKLLHNNKAVANGAYNLLDNLLNWALHQTRQMYFHKESLHLFSIIRQIEYNYKPLMLDKNISFKNEVPTTVFVYADQGSLKIILRNLIDNAIKFSEENGMISIYTRPTEDDSCTLVIEDSGLGISEKMKEELLSESVLLSKKRNGEKIGTGLGMQLCKSMIRKNDGKLMIESEEGIGTKMIVQLQKNKNNG</sequence>
<dbReference type="GO" id="GO:0030295">
    <property type="term" value="F:protein kinase activator activity"/>
    <property type="evidence" value="ECO:0007669"/>
    <property type="project" value="TreeGrafter"/>
</dbReference>
<evidence type="ECO:0000256" key="1">
    <source>
        <dbReference type="ARBA" id="ARBA00000085"/>
    </source>
</evidence>
<protein>
    <recommendedName>
        <fullName evidence="2">histidine kinase</fullName>
        <ecNumber evidence="2">2.7.13.3</ecNumber>
    </recommendedName>
</protein>
<proteinExistence type="predicted"/>
<evidence type="ECO:0000256" key="6">
    <source>
        <dbReference type="ARBA" id="ARBA00022777"/>
    </source>
</evidence>
<dbReference type="OrthoDB" id="9781208at2"/>
<keyword evidence="6" id="KW-0418">Kinase</keyword>
<feature type="repeat" description="TPR" evidence="9">
    <location>
        <begin position="116"/>
        <end position="149"/>
    </location>
</feature>
<dbReference type="InterPro" id="IPR050351">
    <property type="entry name" value="BphY/WalK/GraS-like"/>
</dbReference>
<dbReference type="SUPFAM" id="SSF48452">
    <property type="entry name" value="TPR-like"/>
    <property type="match status" value="1"/>
</dbReference>
<dbReference type="InterPro" id="IPR036097">
    <property type="entry name" value="HisK_dim/P_sf"/>
</dbReference>
<dbReference type="RefSeq" id="WP_135527082.1">
    <property type="nucleotide sequence ID" value="NZ_SRLH01000007.1"/>
</dbReference>
<keyword evidence="3" id="KW-0597">Phosphoprotein</keyword>
<comment type="caution">
    <text evidence="12">The sequence shown here is derived from an EMBL/GenBank/DDBJ whole genome shotgun (WGS) entry which is preliminary data.</text>
</comment>
<keyword evidence="10" id="KW-0812">Transmembrane</keyword>
<dbReference type="PANTHER" id="PTHR42878">
    <property type="entry name" value="TWO-COMPONENT HISTIDINE KINASE"/>
    <property type="match status" value="1"/>
</dbReference>
<evidence type="ECO:0000313" key="13">
    <source>
        <dbReference type="Proteomes" id="UP000297407"/>
    </source>
</evidence>
<dbReference type="GO" id="GO:0000156">
    <property type="term" value="F:phosphorelay response regulator activity"/>
    <property type="evidence" value="ECO:0007669"/>
    <property type="project" value="TreeGrafter"/>
</dbReference>
<reference evidence="12 13" key="1">
    <citation type="submission" date="2019-04" db="EMBL/GenBank/DDBJ databases">
        <title>Flavobacterium sp. strain DS2-A Genome sequencing and assembly.</title>
        <authorList>
            <person name="Kim I."/>
        </authorList>
    </citation>
    <scope>NUCLEOTIDE SEQUENCE [LARGE SCALE GENOMIC DNA]</scope>
    <source>
        <strain evidence="12 13">DS2-A</strain>
    </source>
</reference>
<dbReference type="Gene3D" id="1.25.40.10">
    <property type="entry name" value="Tetratricopeptide repeat domain"/>
    <property type="match status" value="1"/>
</dbReference>
<accession>A0A4Z0L4Z0</accession>
<keyword evidence="8" id="KW-0902">Two-component regulatory system</keyword>
<dbReference type="Pfam" id="PF13424">
    <property type="entry name" value="TPR_12"/>
    <property type="match status" value="1"/>
</dbReference>
<feature type="domain" description="Histidine kinase" evidence="11">
    <location>
        <begin position="359"/>
        <end position="578"/>
    </location>
</feature>
<dbReference type="Pfam" id="PF13432">
    <property type="entry name" value="TPR_16"/>
    <property type="match status" value="1"/>
</dbReference>
<dbReference type="Pfam" id="PF02518">
    <property type="entry name" value="HATPase_c"/>
    <property type="match status" value="1"/>
</dbReference>
<organism evidence="12 13">
    <name type="scientific">Flavobacterium humi</name>
    <dbReference type="NCBI Taxonomy" id="2562683"/>
    <lineage>
        <taxon>Bacteria</taxon>
        <taxon>Pseudomonadati</taxon>
        <taxon>Bacteroidota</taxon>
        <taxon>Flavobacteriia</taxon>
        <taxon>Flavobacteriales</taxon>
        <taxon>Flavobacteriaceae</taxon>
        <taxon>Flavobacterium</taxon>
    </lineage>
</organism>
<dbReference type="InterPro" id="IPR005467">
    <property type="entry name" value="His_kinase_dom"/>
</dbReference>
<feature type="repeat" description="TPR" evidence="9">
    <location>
        <begin position="196"/>
        <end position="229"/>
    </location>
</feature>
<dbReference type="CDD" id="cd00082">
    <property type="entry name" value="HisKA"/>
    <property type="match status" value="1"/>
</dbReference>
<comment type="catalytic activity">
    <reaction evidence="1">
        <text>ATP + protein L-histidine = ADP + protein N-phospho-L-histidine.</text>
        <dbReference type="EC" id="2.7.13.3"/>
    </reaction>
</comment>
<dbReference type="PRINTS" id="PR00344">
    <property type="entry name" value="BCTRLSENSOR"/>
</dbReference>
<dbReference type="PROSITE" id="PS50109">
    <property type="entry name" value="HIS_KIN"/>
    <property type="match status" value="1"/>
</dbReference>
<dbReference type="GO" id="GO:0007234">
    <property type="term" value="P:osmosensory signaling via phosphorelay pathway"/>
    <property type="evidence" value="ECO:0007669"/>
    <property type="project" value="TreeGrafter"/>
</dbReference>
<keyword evidence="7" id="KW-0067">ATP-binding</keyword>
<name>A0A4Z0L4Z0_9FLAO</name>